<dbReference type="SUPFAM" id="SSF50182">
    <property type="entry name" value="Sm-like ribonucleoproteins"/>
    <property type="match status" value="1"/>
</dbReference>
<feature type="domain" description="Sm" evidence="3">
    <location>
        <begin position="1"/>
        <end position="81"/>
    </location>
</feature>
<dbReference type="GO" id="GO:0003729">
    <property type="term" value="F:mRNA binding"/>
    <property type="evidence" value="ECO:0007669"/>
    <property type="project" value="TreeGrafter"/>
</dbReference>
<sequence>MNSVKPYIGCSMTLISKAQNRYVGTLYTIDKVNCTVVLAKVQCFGTEWRVSDRPTPPRDDVYDYITFRGSDIKDISLCEPPPLVCDGSYFNVIMEVCYV</sequence>
<dbReference type="Proteomes" id="UP000261520">
    <property type="component" value="Unplaced"/>
</dbReference>
<dbReference type="PANTHER" id="PTHR13586:SF1">
    <property type="entry name" value="PROTEIN LSM14 HOMOLOG B"/>
    <property type="match status" value="1"/>
</dbReference>
<reference evidence="4" key="1">
    <citation type="submission" date="2025-08" db="UniProtKB">
        <authorList>
            <consortium name="Ensembl"/>
        </authorList>
    </citation>
    <scope>IDENTIFICATION</scope>
</reference>
<evidence type="ECO:0000256" key="2">
    <source>
        <dbReference type="ARBA" id="ARBA00023274"/>
    </source>
</evidence>
<accession>A0A3B3ZLY0</accession>
<dbReference type="Ensembl" id="ENSPMGT00000005812.1">
    <property type="protein sequence ID" value="ENSPMGP00000005479.1"/>
    <property type="gene ID" value="ENSPMGG00000004595.1"/>
</dbReference>
<evidence type="ECO:0000256" key="1">
    <source>
        <dbReference type="ARBA" id="ARBA00022845"/>
    </source>
</evidence>
<keyword evidence="5" id="KW-1185">Reference proteome</keyword>
<dbReference type="Gene3D" id="2.30.30.100">
    <property type="match status" value="1"/>
</dbReference>
<organism evidence="4 5">
    <name type="scientific">Periophthalmus magnuspinnatus</name>
    <dbReference type="NCBI Taxonomy" id="409849"/>
    <lineage>
        <taxon>Eukaryota</taxon>
        <taxon>Metazoa</taxon>
        <taxon>Chordata</taxon>
        <taxon>Craniata</taxon>
        <taxon>Vertebrata</taxon>
        <taxon>Euteleostomi</taxon>
        <taxon>Actinopterygii</taxon>
        <taxon>Neopterygii</taxon>
        <taxon>Teleostei</taxon>
        <taxon>Neoteleostei</taxon>
        <taxon>Acanthomorphata</taxon>
        <taxon>Gobiaria</taxon>
        <taxon>Gobiiformes</taxon>
        <taxon>Gobioidei</taxon>
        <taxon>Gobiidae</taxon>
        <taxon>Oxudercinae</taxon>
        <taxon>Periophthalmus</taxon>
    </lineage>
</organism>
<dbReference type="PROSITE" id="PS52002">
    <property type="entry name" value="SM"/>
    <property type="match status" value="1"/>
</dbReference>
<name>A0A3B3ZLY0_9GOBI</name>
<evidence type="ECO:0000313" key="5">
    <source>
        <dbReference type="Proteomes" id="UP000261520"/>
    </source>
</evidence>
<reference evidence="4" key="2">
    <citation type="submission" date="2025-09" db="UniProtKB">
        <authorList>
            <consortium name="Ensembl"/>
        </authorList>
    </citation>
    <scope>IDENTIFICATION</scope>
</reference>
<dbReference type="InterPro" id="IPR047575">
    <property type="entry name" value="Sm"/>
</dbReference>
<dbReference type="PANTHER" id="PTHR13586">
    <property type="entry name" value="SCD6 PROTEIN-RELATED"/>
    <property type="match status" value="1"/>
</dbReference>
<evidence type="ECO:0000259" key="3">
    <source>
        <dbReference type="PROSITE" id="PS52002"/>
    </source>
</evidence>
<dbReference type="GO" id="GO:1990904">
    <property type="term" value="C:ribonucleoprotein complex"/>
    <property type="evidence" value="ECO:0007669"/>
    <property type="project" value="UniProtKB-KW"/>
</dbReference>
<dbReference type="InterPro" id="IPR025609">
    <property type="entry name" value="Lsm14-like_N"/>
</dbReference>
<dbReference type="InterPro" id="IPR010920">
    <property type="entry name" value="LSM_dom_sf"/>
</dbReference>
<evidence type="ECO:0000313" key="4">
    <source>
        <dbReference type="Ensembl" id="ENSPMGP00000005479.1"/>
    </source>
</evidence>
<keyword evidence="1" id="KW-0810">Translation regulation</keyword>
<dbReference type="CDD" id="cd01736">
    <property type="entry name" value="LSm14_N"/>
    <property type="match status" value="1"/>
</dbReference>
<keyword evidence="2" id="KW-0687">Ribonucleoprotein</keyword>
<proteinExistence type="predicted"/>
<dbReference type="SMART" id="SM01271">
    <property type="entry name" value="LSM14"/>
    <property type="match status" value="1"/>
</dbReference>
<dbReference type="Pfam" id="PF12701">
    <property type="entry name" value="LSM14"/>
    <property type="match status" value="1"/>
</dbReference>
<dbReference type="STRING" id="409849.ENSPMGP00000005479"/>
<dbReference type="GO" id="GO:0006417">
    <property type="term" value="P:regulation of translation"/>
    <property type="evidence" value="ECO:0007669"/>
    <property type="project" value="UniProtKB-KW"/>
</dbReference>
<dbReference type="AlphaFoldDB" id="A0A3B3ZLY0"/>
<protein>
    <recommendedName>
        <fullName evidence="3">Sm domain-containing protein</fullName>
    </recommendedName>
</protein>